<dbReference type="PANTHER" id="PTHR34861">
    <property type="match status" value="1"/>
</dbReference>
<dbReference type="GO" id="GO:0004061">
    <property type="term" value="F:arylformamidase activity"/>
    <property type="evidence" value="ECO:0007669"/>
    <property type="project" value="InterPro"/>
</dbReference>
<organism evidence="3 4">
    <name type="scientific">Aspergillus nanangensis</name>
    <dbReference type="NCBI Taxonomy" id="2582783"/>
    <lineage>
        <taxon>Eukaryota</taxon>
        <taxon>Fungi</taxon>
        <taxon>Dikarya</taxon>
        <taxon>Ascomycota</taxon>
        <taxon>Pezizomycotina</taxon>
        <taxon>Eurotiomycetes</taxon>
        <taxon>Eurotiomycetidae</taxon>
        <taxon>Eurotiales</taxon>
        <taxon>Aspergillaceae</taxon>
        <taxon>Aspergillus</taxon>
        <taxon>Aspergillus subgen. Circumdati</taxon>
    </lineage>
</organism>
<dbReference type="GO" id="GO:0016491">
    <property type="term" value="F:oxidoreductase activity"/>
    <property type="evidence" value="ECO:0007669"/>
    <property type="project" value="UniProtKB-ARBA"/>
</dbReference>
<dbReference type="GO" id="GO:0019441">
    <property type="term" value="P:L-tryptophan catabolic process to kynurenine"/>
    <property type="evidence" value="ECO:0007669"/>
    <property type="project" value="InterPro"/>
</dbReference>
<keyword evidence="4" id="KW-1185">Reference proteome</keyword>
<dbReference type="SUPFAM" id="SSF102198">
    <property type="entry name" value="Putative cyclase"/>
    <property type="match status" value="1"/>
</dbReference>
<proteinExistence type="inferred from homology"/>
<keyword evidence="2" id="KW-0521">NADP</keyword>
<dbReference type="InterPro" id="IPR036291">
    <property type="entry name" value="NAD(P)-bd_dom_sf"/>
</dbReference>
<reference evidence="3" key="1">
    <citation type="journal article" date="2019" name="Beilstein J. Org. Chem.">
        <title>Nanangenines: drimane sesquiterpenoids as the dominant metabolite cohort of a novel Australian fungus, Aspergillus nanangensis.</title>
        <authorList>
            <person name="Lacey H.J."/>
            <person name="Gilchrist C.L.M."/>
            <person name="Crombie A."/>
            <person name="Kalaitzis J.A."/>
            <person name="Vuong D."/>
            <person name="Rutledge P.J."/>
            <person name="Turner P."/>
            <person name="Pitt J.I."/>
            <person name="Lacey E."/>
            <person name="Chooi Y.H."/>
            <person name="Piggott A.M."/>
        </authorList>
    </citation>
    <scope>NUCLEOTIDE SEQUENCE</scope>
    <source>
        <strain evidence="3">MST-FP2251</strain>
    </source>
</reference>
<accession>A0AAD4CJL4</accession>
<dbReference type="Proteomes" id="UP001194746">
    <property type="component" value="Unassembled WGS sequence"/>
</dbReference>
<dbReference type="InterPro" id="IPR002347">
    <property type="entry name" value="SDR_fam"/>
</dbReference>
<evidence type="ECO:0000256" key="2">
    <source>
        <dbReference type="ARBA" id="ARBA00022857"/>
    </source>
</evidence>
<dbReference type="Pfam" id="PF04199">
    <property type="entry name" value="Cyclase"/>
    <property type="match status" value="1"/>
</dbReference>
<name>A0AAD4CJL4_ASPNN</name>
<dbReference type="FunFam" id="3.40.50.720:FF:000084">
    <property type="entry name" value="Short-chain dehydrogenase reductase"/>
    <property type="match status" value="1"/>
</dbReference>
<dbReference type="CDD" id="cd05233">
    <property type="entry name" value="SDR_c"/>
    <property type="match status" value="1"/>
</dbReference>
<comment type="similarity">
    <text evidence="1">Belongs to the Cyclase 1 superfamily.</text>
</comment>
<dbReference type="Gene3D" id="3.40.50.720">
    <property type="entry name" value="NAD(P)-binding Rossmann-like Domain"/>
    <property type="match status" value="1"/>
</dbReference>
<protein>
    <submittedName>
        <fullName evidence="3">Uncharacterized protein</fullName>
    </submittedName>
</protein>
<sequence length="550" mass="59531">MASMQDKVIAITGGASGIGLATATLLASRGAKVSIGDLHAGLDAAAQLIIDSTGNANVLATKVDVRDADAVSAWMELTVSKFGRLDGAANIAGVFKIFENSTVAQEDQTNWQFMLDVNLTGAMQCLRAELAHMNPRGGSIVNAASILSTRGWAGASAYSASKHGVVGLTKSAAKEVGKDGIRVNCIAPGYIDTPMVKAATSNPNQVTVNDGGAGAAPLGRMGQPREVAALVAFLLSDEASFITGAQRTAWGVFDKDGVKDEIGTLNLLTPDVVSNAAKEVRTGKSVSLNWGLDKMHQPGFGRTSLQHKFVDWRQKEGYDFYSYDDEITVNTQTGNQWDGLRHWGHSKTGLYYNGTHHDDLLQTSHLGIDHWDKRGGIAGRGVLLDYCAWAERKGIEYTPMSQHPITLPDLLEMAKEAGVTFQPGDILLVRTGWIKWYEEHDAAMRLKYITNGKAWAGVEGNEETLQWLWNHRVAAVAGDSIGWELWPPRPGYSLHDHFLSLWGMPIGEMWDLEALSRECEAQQRWTFFLTSAPLNTPGGVASPPNALAIF</sequence>
<comment type="caution">
    <text evidence="3">The sequence shown here is derived from an EMBL/GenBank/DDBJ whole genome shotgun (WGS) entry which is preliminary data.</text>
</comment>
<dbReference type="GO" id="GO:0044550">
    <property type="term" value="P:secondary metabolite biosynthetic process"/>
    <property type="evidence" value="ECO:0007669"/>
    <property type="project" value="UniProtKB-ARBA"/>
</dbReference>
<gene>
    <name evidence="3" type="ORF">FE257_009734</name>
</gene>
<dbReference type="InterPro" id="IPR020904">
    <property type="entry name" value="Sc_DH/Rdtase_CS"/>
</dbReference>
<dbReference type="PANTHER" id="PTHR34861:SF10">
    <property type="entry name" value="CYCLASE"/>
    <property type="match status" value="1"/>
</dbReference>
<dbReference type="PROSITE" id="PS00061">
    <property type="entry name" value="ADH_SHORT"/>
    <property type="match status" value="1"/>
</dbReference>
<dbReference type="EMBL" id="VCAU01000058">
    <property type="protein sequence ID" value="KAF9887641.1"/>
    <property type="molecule type" value="Genomic_DNA"/>
</dbReference>
<dbReference type="SUPFAM" id="SSF51735">
    <property type="entry name" value="NAD(P)-binding Rossmann-fold domains"/>
    <property type="match status" value="1"/>
</dbReference>
<dbReference type="PRINTS" id="PR00080">
    <property type="entry name" value="SDRFAMILY"/>
</dbReference>
<dbReference type="InterPro" id="IPR037175">
    <property type="entry name" value="KFase_sf"/>
</dbReference>
<evidence type="ECO:0000313" key="4">
    <source>
        <dbReference type="Proteomes" id="UP001194746"/>
    </source>
</evidence>
<evidence type="ECO:0000313" key="3">
    <source>
        <dbReference type="EMBL" id="KAF9887641.1"/>
    </source>
</evidence>
<evidence type="ECO:0000256" key="1">
    <source>
        <dbReference type="ARBA" id="ARBA00007865"/>
    </source>
</evidence>
<reference evidence="3" key="2">
    <citation type="submission" date="2020-02" db="EMBL/GenBank/DDBJ databases">
        <authorList>
            <person name="Gilchrist C.L.M."/>
            <person name="Chooi Y.-H."/>
        </authorList>
    </citation>
    <scope>NUCLEOTIDE SEQUENCE</scope>
    <source>
        <strain evidence="3">MST-FP2251</strain>
    </source>
</reference>
<dbReference type="InterPro" id="IPR007325">
    <property type="entry name" value="KFase/CYL"/>
</dbReference>
<dbReference type="Pfam" id="PF13561">
    <property type="entry name" value="adh_short_C2"/>
    <property type="match status" value="1"/>
</dbReference>
<dbReference type="PRINTS" id="PR00081">
    <property type="entry name" value="GDHRDH"/>
</dbReference>
<dbReference type="AlphaFoldDB" id="A0AAD4CJL4"/>
<dbReference type="Gene3D" id="3.50.30.50">
    <property type="entry name" value="Putative cyclase"/>
    <property type="match status" value="1"/>
</dbReference>